<dbReference type="AlphaFoldDB" id="A0A8J2UIM2"/>
<dbReference type="EMBL" id="BMJC01000007">
    <property type="protein sequence ID" value="GGB23735.1"/>
    <property type="molecule type" value="Genomic_DNA"/>
</dbReference>
<keyword evidence="4" id="KW-0472">Membrane</keyword>
<comment type="caution">
    <text evidence="8">The sequence shown here is derived from an EMBL/GenBank/DDBJ whole genome shotgun (WGS) entry which is preliminary data.</text>
</comment>
<dbReference type="RefSeq" id="WP_188937776.1">
    <property type="nucleotide sequence ID" value="NZ_BMJC01000007.1"/>
</dbReference>
<dbReference type="Proteomes" id="UP000607559">
    <property type="component" value="Unassembled WGS sequence"/>
</dbReference>
<dbReference type="Gene3D" id="1.25.40.390">
    <property type="match status" value="1"/>
</dbReference>
<evidence type="ECO:0000313" key="9">
    <source>
        <dbReference type="Proteomes" id="UP000607559"/>
    </source>
</evidence>
<dbReference type="InterPro" id="IPR012944">
    <property type="entry name" value="SusD_RagB_dom"/>
</dbReference>
<feature type="domain" description="RagB/SusD" evidence="6">
    <location>
        <begin position="325"/>
        <end position="473"/>
    </location>
</feature>
<dbReference type="PROSITE" id="PS51257">
    <property type="entry name" value="PROKAR_LIPOPROTEIN"/>
    <property type="match status" value="1"/>
</dbReference>
<evidence type="ECO:0000256" key="5">
    <source>
        <dbReference type="ARBA" id="ARBA00023237"/>
    </source>
</evidence>
<evidence type="ECO:0000259" key="7">
    <source>
        <dbReference type="Pfam" id="PF14322"/>
    </source>
</evidence>
<evidence type="ECO:0000313" key="8">
    <source>
        <dbReference type="EMBL" id="GGB23735.1"/>
    </source>
</evidence>
<evidence type="ECO:0000256" key="2">
    <source>
        <dbReference type="ARBA" id="ARBA00006275"/>
    </source>
</evidence>
<protein>
    <recommendedName>
        <fullName evidence="10">RagB/SusD family nutrient uptake outer membrane protein</fullName>
    </recommendedName>
</protein>
<comment type="similarity">
    <text evidence="2">Belongs to the SusD family.</text>
</comment>
<evidence type="ECO:0008006" key="10">
    <source>
        <dbReference type="Google" id="ProtNLM"/>
    </source>
</evidence>
<dbReference type="Pfam" id="PF14322">
    <property type="entry name" value="SusD-like_3"/>
    <property type="match status" value="1"/>
</dbReference>
<evidence type="ECO:0000256" key="3">
    <source>
        <dbReference type="ARBA" id="ARBA00022729"/>
    </source>
</evidence>
<reference evidence="8" key="2">
    <citation type="submission" date="2020-09" db="EMBL/GenBank/DDBJ databases">
        <authorList>
            <person name="Sun Q."/>
            <person name="Zhou Y."/>
        </authorList>
    </citation>
    <scope>NUCLEOTIDE SEQUENCE</scope>
    <source>
        <strain evidence="8">CGMCC 1.15448</strain>
    </source>
</reference>
<dbReference type="CDD" id="cd08977">
    <property type="entry name" value="SusD"/>
    <property type="match status" value="1"/>
</dbReference>
<dbReference type="InterPro" id="IPR033985">
    <property type="entry name" value="SusD-like_N"/>
</dbReference>
<reference evidence="8" key="1">
    <citation type="journal article" date="2014" name="Int. J. Syst. Evol. Microbiol.">
        <title>Complete genome sequence of Corynebacterium casei LMG S-19264T (=DSM 44701T), isolated from a smear-ripened cheese.</title>
        <authorList>
            <consortium name="US DOE Joint Genome Institute (JGI-PGF)"/>
            <person name="Walter F."/>
            <person name="Albersmeier A."/>
            <person name="Kalinowski J."/>
            <person name="Ruckert C."/>
        </authorList>
    </citation>
    <scope>NUCLEOTIDE SEQUENCE</scope>
    <source>
        <strain evidence="8">CGMCC 1.15448</strain>
    </source>
</reference>
<keyword evidence="3" id="KW-0732">Signal</keyword>
<accession>A0A8J2UIM2</accession>
<sequence>MQKLKIKYPCIILFVLAIATSCKKYLSVGPPTTQLVTTNVFTSDASATAAQLAIYAQMQNDPALFDEYCGLSSDEFNIARTDVFSLDLYGNKLVASTDANQIHVWGLAYQFIYQENAILANLASSAGVSNVVKQQLTAEAEFTRAYWYFYLLNFYGDVPLITSTDYKANSTMVKTPSSKVYQQIISDLSAAESKLNANYVDATDTAVTNDRVRPTTWAAAALLARTYLFAGVTNNAYYDSAEMQATIVINNSMQFSLTGLDNVFLINSNEAIWQISPNSNYNYTAEGLTFVLTKPPASSSSGITMSKNLLNAFEPGDNRSSHWIGAYTNGGNTWYFPHKYKAGSNAKSLTEYSMILRLGEQYLTRAEARAQQGNINGALLDLDVIRKRAGLPNYSGPIDQASVILAIQHERQVELFSEGFRWLDLRRTGMINSVMSVVTPQKGGGTWNAYQQLYPIPVTDVQLDPNLAQNPNY</sequence>
<organism evidence="8 9">
    <name type="scientific">Puia dinghuensis</name>
    <dbReference type="NCBI Taxonomy" id="1792502"/>
    <lineage>
        <taxon>Bacteria</taxon>
        <taxon>Pseudomonadati</taxon>
        <taxon>Bacteroidota</taxon>
        <taxon>Chitinophagia</taxon>
        <taxon>Chitinophagales</taxon>
        <taxon>Chitinophagaceae</taxon>
        <taxon>Puia</taxon>
    </lineage>
</organism>
<keyword evidence="5" id="KW-0998">Cell outer membrane</keyword>
<dbReference type="GO" id="GO:0009279">
    <property type="term" value="C:cell outer membrane"/>
    <property type="evidence" value="ECO:0007669"/>
    <property type="project" value="UniProtKB-SubCell"/>
</dbReference>
<gene>
    <name evidence="8" type="ORF">GCM10011511_54490</name>
</gene>
<dbReference type="InterPro" id="IPR011990">
    <property type="entry name" value="TPR-like_helical_dom_sf"/>
</dbReference>
<evidence type="ECO:0000256" key="4">
    <source>
        <dbReference type="ARBA" id="ARBA00023136"/>
    </source>
</evidence>
<proteinExistence type="inferred from homology"/>
<feature type="domain" description="SusD-like N-terminal" evidence="7">
    <location>
        <begin position="24"/>
        <end position="228"/>
    </location>
</feature>
<evidence type="ECO:0000256" key="1">
    <source>
        <dbReference type="ARBA" id="ARBA00004442"/>
    </source>
</evidence>
<dbReference type="Pfam" id="PF07980">
    <property type="entry name" value="SusD_RagB"/>
    <property type="match status" value="1"/>
</dbReference>
<dbReference type="SUPFAM" id="SSF48452">
    <property type="entry name" value="TPR-like"/>
    <property type="match status" value="1"/>
</dbReference>
<keyword evidence="9" id="KW-1185">Reference proteome</keyword>
<name>A0A8J2UIM2_9BACT</name>
<evidence type="ECO:0000259" key="6">
    <source>
        <dbReference type="Pfam" id="PF07980"/>
    </source>
</evidence>
<comment type="subcellular location">
    <subcellularLocation>
        <location evidence="1">Cell outer membrane</location>
    </subcellularLocation>
</comment>